<comment type="caution">
    <text evidence="2">The sequence shown here is derived from an EMBL/GenBank/DDBJ whole genome shotgun (WGS) entry which is preliminary data.</text>
</comment>
<dbReference type="Pfam" id="PF21984">
    <property type="entry name" value="DnaD_N"/>
    <property type="match status" value="1"/>
</dbReference>
<dbReference type="InterPro" id="IPR036388">
    <property type="entry name" value="WH-like_DNA-bd_sf"/>
</dbReference>
<dbReference type="InterPro" id="IPR036390">
    <property type="entry name" value="WH_DNA-bd_sf"/>
</dbReference>
<dbReference type="RefSeq" id="WP_197659535.1">
    <property type="nucleotide sequence ID" value="NZ_JAEAGR010000001.1"/>
</dbReference>
<dbReference type="InterPro" id="IPR053843">
    <property type="entry name" value="DnaD_N"/>
</dbReference>
<dbReference type="AlphaFoldDB" id="A0A8J7GZS6"/>
<proteinExistence type="predicted"/>
<name>A0A8J7GZS6_9FIRM</name>
<sequence>MESEANNLNLIELINLKYYKFKKMIEKECKNSYNIFITNSEWLVIYLIYGKQPTISEIAQQVNITRQATHKCIKALNSKGIITINNVVNNNKKKCLKLTPLGERLFLENNMFKEAVERDLAEQIGLENLNLLKSLLKKI</sequence>
<protein>
    <submittedName>
        <fullName evidence="2">MarR family transcriptional regulator</fullName>
    </submittedName>
</protein>
<evidence type="ECO:0000259" key="1">
    <source>
        <dbReference type="Pfam" id="PF21984"/>
    </source>
</evidence>
<dbReference type="SUPFAM" id="SSF46785">
    <property type="entry name" value="Winged helix' DNA-binding domain"/>
    <property type="match status" value="1"/>
</dbReference>
<feature type="domain" description="DnaD N-terminal" evidence="1">
    <location>
        <begin position="34"/>
        <end position="107"/>
    </location>
</feature>
<accession>A0A8J7GZS6</accession>
<evidence type="ECO:0000313" key="2">
    <source>
        <dbReference type="EMBL" id="MBH1939300.1"/>
    </source>
</evidence>
<evidence type="ECO:0000313" key="3">
    <source>
        <dbReference type="Proteomes" id="UP000623269"/>
    </source>
</evidence>
<dbReference type="Gene3D" id="1.10.10.10">
    <property type="entry name" value="Winged helix-like DNA-binding domain superfamily/Winged helix DNA-binding domain"/>
    <property type="match status" value="1"/>
</dbReference>
<reference evidence="2" key="1">
    <citation type="submission" date="2020-12" db="EMBL/GenBank/DDBJ databases">
        <title>M. sibirica DSM 26468T genome.</title>
        <authorList>
            <person name="Thieme N."/>
            <person name="Rettenmaier R."/>
            <person name="Zverlov V."/>
            <person name="Liebl W."/>
        </authorList>
    </citation>
    <scope>NUCLEOTIDE SEQUENCE</scope>
    <source>
        <strain evidence="2">DSM 26468</strain>
    </source>
</reference>
<dbReference type="Proteomes" id="UP000623269">
    <property type="component" value="Unassembled WGS sequence"/>
</dbReference>
<gene>
    <name evidence="2" type="ORF">I5677_00170</name>
</gene>
<keyword evidence="3" id="KW-1185">Reference proteome</keyword>
<dbReference type="EMBL" id="JAEAGR010000001">
    <property type="protein sequence ID" value="MBH1939300.1"/>
    <property type="molecule type" value="Genomic_DNA"/>
</dbReference>
<organism evidence="2 3">
    <name type="scientific">Mobilitalea sibirica</name>
    <dbReference type="NCBI Taxonomy" id="1462919"/>
    <lineage>
        <taxon>Bacteria</taxon>
        <taxon>Bacillati</taxon>
        <taxon>Bacillota</taxon>
        <taxon>Clostridia</taxon>
        <taxon>Lachnospirales</taxon>
        <taxon>Lachnospiraceae</taxon>
        <taxon>Mobilitalea</taxon>
    </lineage>
</organism>